<dbReference type="Proteomes" id="UP000809529">
    <property type="component" value="Unassembled WGS sequence"/>
</dbReference>
<evidence type="ECO:0000313" key="3">
    <source>
        <dbReference type="Proteomes" id="UP000809529"/>
    </source>
</evidence>
<keyword evidence="1" id="KW-1133">Transmembrane helix</keyword>
<keyword evidence="1" id="KW-0472">Membrane</keyword>
<name>A0ABS1ZFC2_9PSED</name>
<reference evidence="2 3" key="1">
    <citation type="submission" date="2020-01" db="EMBL/GenBank/DDBJ databases">
        <title>Comparative genomics of meat spoilage bacteria.</title>
        <authorList>
            <person name="Hilgarth M."/>
            <person name="Vogel R.F."/>
        </authorList>
    </citation>
    <scope>NUCLEOTIDE SEQUENCE [LARGE SCALE GENOMIC DNA]</scope>
    <source>
        <strain evidence="2 3">TMW2.2077</strain>
    </source>
</reference>
<dbReference type="RefSeq" id="WP_203302606.1">
    <property type="nucleotide sequence ID" value="NZ_JAAEBW010000003.1"/>
</dbReference>
<sequence length="117" mass="12333">MSKSTLTVYLPDRPLPICVEADTFKYFGCELALEKDGEIVARSSDRGFVVQSDLLRKLSLDYGVQPSDLAASCVDLPAPARLATFKTNPAPTWPFSAGLAVGVLSSACVAVGLLIGA</sequence>
<protein>
    <submittedName>
        <fullName evidence="2">Uncharacterized protein</fullName>
    </submittedName>
</protein>
<evidence type="ECO:0000313" key="2">
    <source>
        <dbReference type="EMBL" id="MBM1195167.1"/>
    </source>
</evidence>
<organism evidence="2 3">
    <name type="scientific">Pseudomonas weihenstephanensis</name>
    <dbReference type="NCBI Taxonomy" id="1608994"/>
    <lineage>
        <taxon>Bacteria</taxon>
        <taxon>Pseudomonadati</taxon>
        <taxon>Pseudomonadota</taxon>
        <taxon>Gammaproteobacteria</taxon>
        <taxon>Pseudomonadales</taxon>
        <taxon>Pseudomonadaceae</taxon>
        <taxon>Pseudomonas</taxon>
    </lineage>
</organism>
<comment type="caution">
    <text evidence="2">The sequence shown here is derived from an EMBL/GenBank/DDBJ whole genome shotgun (WGS) entry which is preliminary data.</text>
</comment>
<keyword evidence="3" id="KW-1185">Reference proteome</keyword>
<evidence type="ECO:0000256" key="1">
    <source>
        <dbReference type="SAM" id="Phobius"/>
    </source>
</evidence>
<dbReference type="EMBL" id="JAAEBW010000003">
    <property type="protein sequence ID" value="MBM1195167.1"/>
    <property type="molecule type" value="Genomic_DNA"/>
</dbReference>
<gene>
    <name evidence="2" type="ORF">GYN02_08240</name>
</gene>
<accession>A0ABS1ZFC2</accession>
<keyword evidence="1" id="KW-0812">Transmembrane</keyword>
<feature type="transmembrane region" description="Helical" evidence="1">
    <location>
        <begin position="95"/>
        <end position="115"/>
    </location>
</feature>
<proteinExistence type="predicted"/>